<dbReference type="InterPro" id="IPR032675">
    <property type="entry name" value="LRR_dom_sf"/>
</dbReference>
<evidence type="ECO:0000256" key="1">
    <source>
        <dbReference type="SAM" id="MobiDB-lite"/>
    </source>
</evidence>
<dbReference type="InterPro" id="IPR002048">
    <property type="entry name" value="EF_hand_dom"/>
</dbReference>
<dbReference type="GO" id="GO:0005509">
    <property type="term" value="F:calcium ion binding"/>
    <property type="evidence" value="ECO:0007669"/>
    <property type="project" value="InterPro"/>
</dbReference>
<keyword evidence="4" id="KW-1185">Reference proteome</keyword>
<dbReference type="Proteomes" id="UP000789572">
    <property type="component" value="Unassembled WGS sequence"/>
</dbReference>
<name>A0A9N9F1D9_9GLOM</name>
<feature type="compositionally biased region" description="Basic and acidic residues" evidence="1">
    <location>
        <begin position="345"/>
        <end position="359"/>
    </location>
</feature>
<dbReference type="Gene3D" id="3.80.10.10">
    <property type="entry name" value="Ribonuclease Inhibitor"/>
    <property type="match status" value="1"/>
</dbReference>
<reference evidence="3" key="1">
    <citation type="submission" date="2021-06" db="EMBL/GenBank/DDBJ databases">
        <authorList>
            <person name="Kallberg Y."/>
            <person name="Tangrot J."/>
            <person name="Rosling A."/>
        </authorList>
    </citation>
    <scope>NUCLEOTIDE SEQUENCE</scope>
    <source>
        <strain evidence="3">IA702</strain>
    </source>
</reference>
<evidence type="ECO:0000313" key="4">
    <source>
        <dbReference type="Proteomes" id="UP000789572"/>
    </source>
</evidence>
<comment type="caution">
    <text evidence="3">The sequence shown here is derived from an EMBL/GenBank/DDBJ whole genome shotgun (WGS) entry which is preliminary data.</text>
</comment>
<feature type="domain" description="EF-hand" evidence="2">
    <location>
        <begin position="261"/>
        <end position="296"/>
    </location>
</feature>
<dbReference type="SUPFAM" id="SSF52047">
    <property type="entry name" value="RNI-like"/>
    <property type="match status" value="1"/>
</dbReference>
<feature type="region of interest" description="Disordered" evidence="1">
    <location>
        <begin position="345"/>
        <end position="378"/>
    </location>
</feature>
<dbReference type="AlphaFoldDB" id="A0A9N9F1D9"/>
<sequence length="390" mass="45753">MFQDLPKLQHLQIRNYFREPEKQKQFRNRFKGSLKSLRTSPKLEELHINNTDISSGLEYLPENAELVIYCSAKLRPESLCKELQKELEPYEKEGVFYDYQAFLKSLPNKEQLEELYMQKGIKFSDENASELDFLKDFKGLVELNIEYCPFEGSLKHLSELKNLKRIYISHTDLREGIEDLPESCKEIYCDFHYKSKYKSVKIAKELGGGLLLVGQSDTEDPNSQRYTQIGGVIAIAAPFIETLTSYVNEQGKAKVDKALSDLNKEIYNFLKEYDDDGNEQIDIDELKVARGTLTEDLRKKWEERDGEEDSRKGNKLNKIVEAIRGLEKEVTEYRKAFYRWVREEEEKKHRKEKQKEKVLHTAVDMESDDEKERIEENDLVAQIEVTPKNY</sequence>
<accession>A0A9N9F1D9</accession>
<dbReference type="EMBL" id="CAJVPJ010000262">
    <property type="protein sequence ID" value="CAG8503326.1"/>
    <property type="molecule type" value="Genomic_DNA"/>
</dbReference>
<evidence type="ECO:0000313" key="3">
    <source>
        <dbReference type="EMBL" id="CAG8503326.1"/>
    </source>
</evidence>
<gene>
    <name evidence="3" type="ORF">POCULU_LOCUS2687</name>
</gene>
<dbReference type="OrthoDB" id="2447973at2759"/>
<protein>
    <submittedName>
        <fullName evidence="3">5427_t:CDS:1</fullName>
    </submittedName>
</protein>
<dbReference type="PROSITE" id="PS50222">
    <property type="entry name" value="EF_HAND_2"/>
    <property type="match status" value="1"/>
</dbReference>
<proteinExistence type="predicted"/>
<evidence type="ECO:0000259" key="2">
    <source>
        <dbReference type="PROSITE" id="PS50222"/>
    </source>
</evidence>
<organism evidence="3 4">
    <name type="scientific">Paraglomus occultum</name>
    <dbReference type="NCBI Taxonomy" id="144539"/>
    <lineage>
        <taxon>Eukaryota</taxon>
        <taxon>Fungi</taxon>
        <taxon>Fungi incertae sedis</taxon>
        <taxon>Mucoromycota</taxon>
        <taxon>Glomeromycotina</taxon>
        <taxon>Glomeromycetes</taxon>
        <taxon>Paraglomerales</taxon>
        <taxon>Paraglomeraceae</taxon>
        <taxon>Paraglomus</taxon>
    </lineage>
</organism>